<dbReference type="AlphaFoldDB" id="B9T546"/>
<dbReference type="GO" id="GO:0005886">
    <property type="term" value="C:plasma membrane"/>
    <property type="evidence" value="ECO:0007669"/>
    <property type="project" value="UniProtKB-SubCell"/>
</dbReference>
<evidence type="ECO:0000313" key="9">
    <source>
        <dbReference type="EMBL" id="EEF29010.1"/>
    </source>
</evidence>
<feature type="domain" description="Casparian strip membrane protein" evidence="8">
    <location>
        <begin position="7"/>
        <end position="98"/>
    </location>
</feature>
<organism evidence="9 10">
    <name type="scientific">Ricinus communis</name>
    <name type="common">Castor bean</name>
    <dbReference type="NCBI Taxonomy" id="3988"/>
    <lineage>
        <taxon>Eukaryota</taxon>
        <taxon>Viridiplantae</taxon>
        <taxon>Streptophyta</taxon>
        <taxon>Embryophyta</taxon>
        <taxon>Tracheophyta</taxon>
        <taxon>Spermatophyta</taxon>
        <taxon>Magnoliopsida</taxon>
        <taxon>eudicotyledons</taxon>
        <taxon>Gunneridae</taxon>
        <taxon>Pentapetalae</taxon>
        <taxon>rosids</taxon>
        <taxon>fabids</taxon>
        <taxon>Malpighiales</taxon>
        <taxon>Euphorbiaceae</taxon>
        <taxon>Acalyphoideae</taxon>
        <taxon>Acalypheae</taxon>
        <taxon>Ricinus</taxon>
    </lineage>
</organism>
<comment type="caution">
    <text evidence="7">Lacks conserved residue(s) required for the propagation of feature annotation.</text>
</comment>
<evidence type="ECO:0000313" key="10">
    <source>
        <dbReference type="Proteomes" id="UP000008311"/>
    </source>
</evidence>
<dbReference type="InterPro" id="IPR006702">
    <property type="entry name" value="CASP_dom"/>
</dbReference>
<gene>
    <name evidence="9" type="ORF">RCOM_0288850</name>
</gene>
<comment type="subcellular location">
    <subcellularLocation>
        <location evidence="1 7">Cell membrane</location>
        <topology evidence="1 7">Multi-pass membrane protein</topology>
    </subcellularLocation>
</comment>
<evidence type="ECO:0000256" key="5">
    <source>
        <dbReference type="ARBA" id="ARBA00022989"/>
    </source>
</evidence>
<sequence length="98" mass="11128">MELGKPKTEAYLRLFAILTLVLTACLLGLDSQTKPVYFLEKHVTYKYLKALLVLVYVDAVAAAYNLIQLGRCYFLASSKGNFKGSYRYMAWGSYLLDQ</sequence>
<keyword evidence="4 7" id="KW-0812">Transmembrane</keyword>
<comment type="similarity">
    <text evidence="2 7">Belongs to the Casparian strip membrane proteins (CASP) family.</text>
</comment>
<proteinExistence type="inferred from homology"/>
<dbReference type="STRING" id="3988.B9T546"/>
<keyword evidence="10" id="KW-1185">Reference proteome</keyword>
<dbReference type="Pfam" id="PF04535">
    <property type="entry name" value="CASP_dom"/>
    <property type="match status" value="1"/>
</dbReference>
<feature type="transmembrane region" description="Helical" evidence="7">
    <location>
        <begin position="47"/>
        <end position="67"/>
    </location>
</feature>
<comment type="subunit">
    <text evidence="7">Homodimer and heterodimers.</text>
</comment>
<evidence type="ECO:0000256" key="1">
    <source>
        <dbReference type="ARBA" id="ARBA00004651"/>
    </source>
</evidence>
<accession>B9T546</accession>
<evidence type="ECO:0000256" key="3">
    <source>
        <dbReference type="ARBA" id="ARBA00022475"/>
    </source>
</evidence>
<reference evidence="10" key="1">
    <citation type="journal article" date="2010" name="Nat. Biotechnol.">
        <title>Draft genome sequence of the oilseed species Ricinus communis.</title>
        <authorList>
            <person name="Chan A.P."/>
            <person name="Crabtree J."/>
            <person name="Zhao Q."/>
            <person name="Lorenzi H."/>
            <person name="Orvis J."/>
            <person name="Puiu D."/>
            <person name="Melake-Berhan A."/>
            <person name="Jones K.M."/>
            <person name="Redman J."/>
            <person name="Chen G."/>
            <person name="Cahoon E.B."/>
            <person name="Gedil M."/>
            <person name="Stanke M."/>
            <person name="Haas B.J."/>
            <person name="Wortman J.R."/>
            <person name="Fraser-Liggett C.M."/>
            <person name="Ravel J."/>
            <person name="Rabinowicz P.D."/>
        </authorList>
    </citation>
    <scope>NUCLEOTIDE SEQUENCE [LARGE SCALE GENOMIC DNA]</scope>
    <source>
        <strain evidence="10">cv. Hale</strain>
    </source>
</reference>
<dbReference type="PROSITE" id="PS51257">
    <property type="entry name" value="PROKAR_LIPOPROTEIN"/>
    <property type="match status" value="1"/>
</dbReference>
<keyword evidence="5 7" id="KW-1133">Transmembrane helix</keyword>
<dbReference type="EMBL" id="EQ974509">
    <property type="protein sequence ID" value="EEF29010.1"/>
    <property type="molecule type" value="Genomic_DNA"/>
</dbReference>
<evidence type="ECO:0000256" key="7">
    <source>
        <dbReference type="RuleBase" id="RU361233"/>
    </source>
</evidence>
<protein>
    <recommendedName>
        <fullName evidence="7">CASP-like protein</fullName>
    </recommendedName>
</protein>
<evidence type="ECO:0000256" key="4">
    <source>
        <dbReference type="ARBA" id="ARBA00022692"/>
    </source>
</evidence>
<dbReference type="InParanoid" id="B9T546"/>
<keyword evidence="6 7" id="KW-0472">Membrane</keyword>
<name>B9T546_RICCO</name>
<evidence type="ECO:0000256" key="2">
    <source>
        <dbReference type="ARBA" id="ARBA00007651"/>
    </source>
</evidence>
<feature type="non-terminal residue" evidence="9">
    <location>
        <position position="98"/>
    </location>
</feature>
<keyword evidence="3 7" id="KW-1003">Cell membrane</keyword>
<dbReference type="Proteomes" id="UP000008311">
    <property type="component" value="Unassembled WGS sequence"/>
</dbReference>
<evidence type="ECO:0000256" key="6">
    <source>
        <dbReference type="ARBA" id="ARBA00023136"/>
    </source>
</evidence>
<evidence type="ECO:0000259" key="8">
    <source>
        <dbReference type="Pfam" id="PF04535"/>
    </source>
</evidence>